<dbReference type="EMBL" id="DRBW01000242">
    <property type="protein sequence ID" value="HDM90857.1"/>
    <property type="molecule type" value="Genomic_DNA"/>
</dbReference>
<name>A0A7C0XDW3_UNCW3</name>
<gene>
    <name evidence="1" type="ORF">ENG67_06605</name>
</gene>
<proteinExistence type="predicted"/>
<protein>
    <submittedName>
        <fullName evidence="1">Uncharacterized protein</fullName>
    </submittedName>
</protein>
<accession>A0A7C0XDW3</accession>
<organism evidence="1">
    <name type="scientific">candidate division WOR-3 bacterium</name>
    <dbReference type="NCBI Taxonomy" id="2052148"/>
    <lineage>
        <taxon>Bacteria</taxon>
        <taxon>Bacteria division WOR-3</taxon>
    </lineage>
</organism>
<dbReference type="AlphaFoldDB" id="A0A7C0XDW3"/>
<reference evidence="1" key="1">
    <citation type="journal article" date="2020" name="mSystems">
        <title>Genome- and Community-Level Interaction Insights into Carbon Utilization and Element Cycling Functions of Hydrothermarchaeota in Hydrothermal Sediment.</title>
        <authorList>
            <person name="Zhou Z."/>
            <person name="Liu Y."/>
            <person name="Xu W."/>
            <person name="Pan J."/>
            <person name="Luo Z.H."/>
            <person name="Li M."/>
        </authorList>
    </citation>
    <scope>NUCLEOTIDE SEQUENCE [LARGE SCALE GENOMIC DNA]</scope>
    <source>
        <strain evidence="1">HyVt-237</strain>
    </source>
</reference>
<evidence type="ECO:0000313" key="1">
    <source>
        <dbReference type="EMBL" id="HDM90857.1"/>
    </source>
</evidence>
<comment type="caution">
    <text evidence="1">The sequence shown here is derived from an EMBL/GenBank/DDBJ whole genome shotgun (WGS) entry which is preliminary data.</text>
</comment>
<dbReference type="Proteomes" id="UP000885931">
    <property type="component" value="Unassembled WGS sequence"/>
</dbReference>
<sequence>MSGILILLFFLQIPGVAKPGQMKLLTDEGMFMKLGNGYAIVDEARYALDLNATAVDVNGIAVSVQDLKTPFFGRFSFFEEKNRMVIVKIEVLQQYRVNPYTGRLELTKTNIKAWEEKERF</sequence>